<accession>A0A076F2B1</accession>
<name>A0A076F2B1_RHOOP</name>
<dbReference type="RefSeq" id="WP_128644249.1">
    <property type="nucleotide sequence ID" value="NZ_CP008951.1"/>
</dbReference>
<sequence>MTTPRTALTRAAAAVAAFAASAALAGCGSDDVRDDAAVTTSTSGAIVTATSTDLGSIVIGWGDAHSDTEITTPKPDDVTARCTGHGDDLAVDIAASHGWTIHAAHGSQTLSIENTDQNLAAADIDTTNEFLVTLTAVDWSESDQLDIAATADAPADWSRTHNGRIQLSIHVDCR</sequence>
<evidence type="ECO:0008006" key="4">
    <source>
        <dbReference type="Google" id="ProtNLM"/>
    </source>
</evidence>
<gene>
    <name evidence="2" type="ORF">EP51_46760</name>
</gene>
<geneLocation type="plasmid" evidence="2 3">
    <name>pPDG4</name>
</geneLocation>
<feature type="chain" id="PRO_5038857176" description="Lipoprotein" evidence="1">
    <location>
        <begin position="26"/>
        <end position="174"/>
    </location>
</feature>
<dbReference type="EMBL" id="CP008951">
    <property type="protein sequence ID" value="AII11472.1"/>
    <property type="molecule type" value="Genomic_DNA"/>
</dbReference>
<evidence type="ECO:0000313" key="2">
    <source>
        <dbReference type="EMBL" id="AII11472.1"/>
    </source>
</evidence>
<dbReference type="PROSITE" id="PS51257">
    <property type="entry name" value="PROKAR_LIPOPROTEIN"/>
    <property type="match status" value="1"/>
</dbReference>
<keyword evidence="2" id="KW-0614">Plasmid</keyword>
<dbReference type="Proteomes" id="UP000028488">
    <property type="component" value="Plasmid pPDG4"/>
</dbReference>
<proteinExistence type="predicted"/>
<feature type="signal peptide" evidence="1">
    <location>
        <begin position="1"/>
        <end position="25"/>
    </location>
</feature>
<evidence type="ECO:0000313" key="3">
    <source>
        <dbReference type="Proteomes" id="UP000028488"/>
    </source>
</evidence>
<reference evidence="2 3" key="1">
    <citation type="submission" date="2014-07" db="EMBL/GenBank/DDBJ databases">
        <title>Genome Sequence of Rhodococcus opacus Strain R7, a Biodegrader of Mono- and Polycyclic Aromatic Hydrocarbons.</title>
        <authorList>
            <person name="Di Gennaro P."/>
            <person name="Zampolli J."/>
            <person name="Presti I."/>
            <person name="Cappelletti M."/>
            <person name="D'Ursi P."/>
            <person name="Orro A."/>
            <person name="Mezzelani A."/>
            <person name="Milanesi L."/>
        </authorList>
    </citation>
    <scope>NUCLEOTIDE SEQUENCE [LARGE SCALE GENOMIC DNA]</scope>
    <source>
        <strain evidence="2 3">R7</strain>
        <plasmid evidence="2">pPDG4</plasmid>
    </source>
</reference>
<keyword evidence="1" id="KW-0732">Signal</keyword>
<evidence type="ECO:0000256" key="1">
    <source>
        <dbReference type="SAM" id="SignalP"/>
    </source>
</evidence>
<organism evidence="2 3">
    <name type="scientific">Rhodococcus opacus</name>
    <name type="common">Nocardia opaca</name>
    <dbReference type="NCBI Taxonomy" id="37919"/>
    <lineage>
        <taxon>Bacteria</taxon>
        <taxon>Bacillati</taxon>
        <taxon>Actinomycetota</taxon>
        <taxon>Actinomycetes</taxon>
        <taxon>Mycobacteriales</taxon>
        <taxon>Nocardiaceae</taxon>
        <taxon>Rhodococcus</taxon>
    </lineage>
</organism>
<protein>
    <recommendedName>
        <fullName evidence="4">Lipoprotein</fullName>
    </recommendedName>
</protein>
<dbReference type="AlphaFoldDB" id="A0A076F2B1"/>